<evidence type="ECO:0000259" key="7">
    <source>
        <dbReference type="Pfam" id="PF06971"/>
    </source>
</evidence>
<keyword evidence="2" id="KW-0678">Repressor</keyword>
<accession>A0A2M7TCL7</accession>
<dbReference type="InterPro" id="IPR036291">
    <property type="entry name" value="NAD(P)-bd_dom_sf"/>
</dbReference>
<name>A0A2M7TCL7_9ACTN</name>
<evidence type="ECO:0000313" key="9">
    <source>
        <dbReference type="Proteomes" id="UP000230956"/>
    </source>
</evidence>
<dbReference type="Gene3D" id="3.40.50.720">
    <property type="entry name" value="NAD(P)-binding Rossmann-like Domain"/>
    <property type="match status" value="1"/>
</dbReference>
<dbReference type="Gene3D" id="1.10.10.10">
    <property type="entry name" value="Winged helix-like DNA-binding domain superfamily/Winged helix DNA-binding domain"/>
    <property type="match status" value="1"/>
</dbReference>
<gene>
    <name evidence="8" type="ORF">COY37_00120</name>
</gene>
<feature type="non-terminal residue" evidence="8">
    <location>
        <position position="217"/>
    </location>
</feature>
<dbReference type="GO" id="GO:0045892">
    <property type="term" value="P:negative regulation of DNA-templated transcription"/>
    <property type="evidence" value="ECO:0007669"/>
    <property type="project" value="InterPro"/>
</dbReference>
<evidence type="ECO:0000259" key="6">
    <source>
        <dbReference type="Pfam" id="PF02629"/>
    </source>
</evidence>
<keyword evidence="1" id="KW-0963">Cytoplasm</keyword>
<evidence type="ECO:0008006" key="10">
    <source>
        <dbReference type="Google" id="ProtNLM"/>
    </source>
</evidence>
<protein>
    <recommendedName>
        <fullName evidence="10">Redox-sensing transcriptional repressor Rex</fullName>
    </recommendedName>
</protein>
<dbReference type="Pfam" id="PF06971">
    <property type="entry name" value="Put_DNA-bind_N"/>
    <property type="match status" value="1"/>
</dbReference>
<keyword evidence="4" id="KW-0238">DNA-binding</keyword>
<dbReference type="InterPro" id="IPR003781">
    <property type="entry name" value="CoA-bd"/>
</dbReference>
<dbReference type="AlphaFoldDB" id="A0A2M7TCL7"/>
<dbReference type="SUPFAM" id="SSF51735">
    <property type="entry name" value="NAD(P)-binding Rossmann-fold domains"/>
    <property type="match status" value="1"/>
</dbReference>
<dbReference type="GO" id="GO:0003677">
    <property type="term" value="F:DNA binding"/>
    <property type="evidence" value="ECO:0007669"/>
    <property type="project" value="UniProtKB-KW"/>
</dbReference>
<evidence type="ECO:0000256" key="3">
    <source>
        <dbReference type="ARBA" id="ARBA00023015"/>
    </source>
</evidence>
<comment type="caution">
    <text evidence="8">The sequence shown here is derived from an EMBL/GenBank/DDBJ whole genome shotgun (WGS) entry which is preliminary data.</text>
</comment>
<dbReference type="Pfam" id="PF02629">
    <property type="entry name" value="CoA_binding"/>
    <property type="match status" value="1"/>
</dbReference>
<dbReference type="SUPFAM" id="SSF46785">
    <property type="entry name" value="Winged helix' DNA-binding domain"/>
    <property type="match status" value="1"/>
</dbReference>
<keyword evidence="5" id="KW-0804">Transcription</keyword>
<dbReference type="InterPro" id="IPR009718">
    <property type="entry name" value="Rex_DNA-bd_C_dom"/>
</dbReference>
<proteinExistence type="inferred from homology"/>
<dbReference type="RefSeq" id="WP_286975418.1">
    <property type="nucleotide sequence ID" value="NZ_PFNG01000003.1"/>
</dbReference>
<keyword evidence="3" id="KW-0805">Transcription regulation</keyword>
<dbReference type="InterPro" id="IPR022876">
    <property type="entry name" value="Tscrpt_rep_Rex"/>
</dbReference>
<evidence type="ECO:0000256" key="1">
    <source>
        <dbReference type="ARBA" id="ARBA00022490"/>
    </source>
</evidence>
<evidence type="ECO:0000313" key="8">
    <source>
        <dbReference type="EMBL" id="PIZ42661.1"/>
    </source>
</evidence>
<evidence type="ECO:0000256" key="4">
    <source>
        <dbReference type="ARBA" id="ARBA00023125"/>
    </source>
</evidence>
<dbReference type="InterPro" id="IPR036390">
    <property type="entry name" value="WH_DNA-bd_sf"/>
</dbReference>
<dbReference type="InterPro" id="IPR036388">
    <property type="entry name" value="WH-like_DNA-bd_sf"/>
</dbReference>
<feature type="domain" description="CoA-binding" evidence="6">
    <location>
        <begin position="112"/>
        <end position="184"/>
    </location>
</feature>
<dbReference type="EMBL" id="PFNG01000003">
    <property type="protein sequence ID" value="PIZ42661.1"/>
    <property type="molecule type" value="Genomic_DNA"/>
</dbReference>
<dbReference type="Proteomes" id="UP000230956">
    <property type="component" value="Unassembled WGS sequence"/>
</dbReference>
<dbReference type="GO" id="GO:0051775">
    <property type="term" value="P:response to redox state"/>
    <property type="evidence" value="ECO:0007669"/>
    <property type="project" value="InterPro"/>
</dbReference>
<organism evidence="8 9">
    <name type="scientific">Candidatus Aquicultor secundus</name>
    <dbReference type="NCBI Taxonomy" id="1973895"/>
    <lineage>
        <taxon>Bacteria</taxon>
        <taxon>Bacillati</taxon>
        <taxon>Actinomycetota</taxon>
        <taxon>Candidatus Aquicultoria</taxon>
        <taxon>Candidatus Aquicultorales</taxon>
        <taxon>Candidatus Aquicultoraceae</taxon>
        <taxon>Candidatus Aquicultor</taxon>
    </lineage>
</organism>
<evidence type="ECO:0000256" key="5">
    <source>
        <dbReference type="ARBA" id="ARBA00023163"/>
    </source>
</evidence>
<evidence type="ECO:0000256" key="2">
    <source>
        <dbReference type="ARBA" id="ARBA00022491"/>
    </source>
</evidence>
<sequence length="217" mass="23481">MSKLQKTKATPAAVLHRLALYHCLLTDWLLAGKKGAITSREIASALGLNEVTVRNDLSFMSETPGKRGVGYSIDGLRQMLGEFLALPSFAPVAFVGSAKVISSIFSFFLVEKYGFISAAFFSEDPNDRGAVINGREVQPVEAVSPELSAMGIKVAVVVTHPSWVQHSINLLAQSGVKGILVLTPSVIIEAPEGVYVTQIRIPCDLKSLFHRVNMLEQ</sequence>
<feature type="domain" description="Rex DNA-binding C-terminal" evidence="7">
    <location>
        <begin position="11"/>
        <end position="58"/>
    </location>
</feature>
<dbReference type="HAMAP" id="MF_01131">
    <property type="entry name" value="Rex"/>
    <property type="match status" value="1"/>
</dbReference>
<dbReference type="PANTHER" id="PTHR35786">
    <property type="entry name" value="REDOX-SENSING TRANSCRIPTIONAL REPRESSOR REX"/>
    <property type="match status" value="1"/>
</dbReference>
<reference evidence="9" key="1">
    <citation type="submission" date="2017-09" db="EMBL/GenBank/DDBJ databases">
        <title>Depth-based differentiation of microbial function through sediment-hosted aquifers and enrichment of novel symbionts in the deep terrestrial subsurface.</title>
        <authorList>
            <person name="Probst A.J."/>
            <person name="Ladd B."/>
            <person name="Jarett J.K."/>
            <person name="Geller-Mcgrath D.E."/>
            <person name="Sieber C.M.K."/>
            <person name="Emerson J.B."/>
            <person name="Anantharaman K."/>
            <person name="Thomas B.C."/>
            <person name="Malmstrom R."/>
            <person name="Stieglmeier M."/>
            <person name="Klingl A."/>
            <person name="Woyke T."/>
            <person name="Ryan C.M."/>
            <person name="Banfield J.F."/>
        </authorList>
    </citation>
    <scope>NUCLEOTIDE SEQUENCE [LARGE SCALE GENOMIC DNA]</scope>
</reference>
<dbReference type="PANTHER" id="PTHR35786:SF1">
    <property type="entry name" value="REDOX-SENSING TRANSCRIPTIONAL REPRESSOR REX 1"/>
    <property type="match status" value="1"/>
</dbReference>